<dbReference type="Proteomes" id="UP000615687">
    <property type="component" value="Unassembled WGS sequence"/>
</dbReference>
<dbReference type="Pfam" id="PF06429">
    <property type="entry name" value="Flg_bbr_C"/>
    <property type="match status" value="1"/>
</dbReference>
<organism evidence="9 11">
    <name type="scientific">Roseibium polysiphoniae</name>
    <dbReference type="NCBI Taxonomy" id="2571221"/>
    <lineage>
        <taxon>Bacteria</taxon>
        <taxon>Pseudomonadati</taxon>
        <taxon>Pseudomonadota</taxon>
        <taxon>Alphaproteobacteria</taxon>
        <taxon>Hyphomicrobiales</taxon>
        <taxon>Stappiaceae</taxon>
        <taxon>Roseibium</taxon>
    </lineage>
</organism>
<protein>
    <recommendedName>
        <fullName evidence="4">Flagellar basal-body rod protein FlgF</fullName>
    </recommendedName>
</protein>
<keyword evidence="9" id="KW-0282">Flagellum</keyword>
<dbReference type="InterPro" id="IPR012836">
    <property type="entry name" value="FlgF"/>
</dbReference>
<dbReference type="InterPro" id="IPR020013">
    <property type="entry name" value="Flagellar_FlgE/F/G"/>
</dbReference>
<comment type="subunit">
    <text evidence="4">The basal body constitutes a major portion of the flagellar organelle and consists of five rings (E,L,P,S, and M) mounted on a central rod. The rod consists of about 26 subunits of FlgG in the distal portion, and FlgB, FlgC and FlgF are thought to build up the proximal portion of the rod with about 6 subunits each.</text>
</comment>
<evidence type="ECO:0000259" key="5">
    <source>
        <dbReference type="Pfam" id="PF00460"/>
    </source>
</evidence>
<evidence type="ECO:0000256" key="1">
    <source>
        <dbReference type="ARBA" id="ARBA00004117"/>
    </source>
</evidence>
<dbReference type="Pfam" id="PF00460">
    <property type="entry name" value="Flg_bb_rod"/>
    <property type="match status" value="1"/>
</dbReference>
<keyword evidence="3 4" id="KW-0975">Bacterial flagellum</keyword>
<evidence type="ECO:0000259" key="6">
    <source>
        <dbReference type="Pfam" id="PF06429"/>
    </source>
</evidence>
<dbReference type="GO" id="GO:0071978">
    <property type="term" value="P:bacterial-type flagellum-dependent swarming motility"/>
    <property type="evidence" value="ECO:0007669"/>
    <property type="project" value="TreeGrafter"/>
</dbReference>
<dbReference type="SUPFAM" id="SSF117143">
    <property type="entry name" value="Flagellar hook protein flgE"/>
    <property type="match status" value="1"/>
</dbReference>
<dbReference type="InterPro" id="IPR037925">
    <property type="entry name" value="FlgE/F/G-like"/>
</dbReference>
<evidence type="ECO:0000256" key="3">
    <source>
        <dbReference type="ARBA" id="ARBA00023143"/>
    </source>
</evidence>
<reference evidence="9" key="3">
    <citation type="journal article" date="2021" name="Microorganisms">
        <title>Bacterial Dimethylsulfoniopropionate Biosynthesis in the East China Sea.</title>
        <authorList>
            <person name="Liu J."/>
            <person name="Zhang Y."/>
            <person name="Liu J."/>
            <person name="Zhong H."/>
            <person name="Williams B.T."/>
            <person name="Zheng Y."/>
            <person name="Curson A.R.J."/>
            <person name="Sun C."/>
            <person name="Sun H."/>
            <person name="Song D."/>
            <person name="Wagner Mackenzie B."/>
            <person name="Bermejo Martinez A."/>
            <person name="Todd J.D."/>
            <person name="Zhang X.H."/>
        </authorList>
    </citation>
    <scope>NUCLEOTIDE SEQUENCE</scope>
    <source>
        <strain evidence="9">AESS21</strain>
    </source>
</reference>
<evidence type="ECO:0000313" key="9">
    <source>
        <dbReference type="EMBL" id="MBS8260190.1"/>
    </source>
</evidence>
<evidence type="ECO:0000313" key="11">
    <source>
        <dbReference type="Proteomes" id="UP000705379"/>
    </source>
</evidence>
<dbReference type="RefSeq" id="WP_192108911.1">
    <property type="nucleotide sequence ID" value="NZ_JACYXJ010000003.1"/>
</dbReference>
<reference evidence="9" key="1">
    <citation type="submission" date="2018-08" db="EMBL/GenBank/DDBJ databases">
        <authorList>
            <person name="Jin W."/>
            <person name="Wang H."/>
            <person name="Yang Y."/>
            <person name="Li M."/>
            <person name="Liu J."/>
        </authorList>
    </citation>
    <scope>NUCLEOTIDE SEQUENCE</scope>
    <source>
        <strain evidence="9">AESS21</strain>
    </source>
</reference>
<dbReference type="Proteomes" id="UP000705379">
    <property type="component" value="Unassembled WGS sequence"/>
</dbReference>
<comment type="subcellular location">
    <subcellularLocation>
        <location evidence="1 4">Bacterial flagellum basal body</location>
    </subcellularLocation>
</comment>
<evidence type="ECO:0000259" key="7">
    <source>
        <dbReference type="Pfam" id="PF22692"/>
    </source>
</evidence>
<name>A0A927KF53_9HYPH</name>
<evidence type="ECO:0000313" key="10">
    <source>
        <dbReference type="Proteomes" id="UP000615687"/>
    </source>
</evidence>
<evidence type="ECO:0000256" key="4">
    <source>
        <dbReference type="RuleBase" id="RU362116"/>
    </source>
</evidence>
<accession>A0A927KF53</accession>
<feature type="domain" description="Flagellar basal-body/hook protein C-terminal" evidence="6">
    <location>
        <begin position="196"/>
        <end position="239"/>
    </location>
</feature>
<evidence type="ECO:0000256" key="2">
    <source>
        <dbReference type="ARBA" id="ARBA00009677"/>
    </source>
</evidence>
<dbReference type="InterPro" id="IPR010930">
    <property type="entry name" value="Flg_bb/hook_C_dom"/>
</dbReference>
<comment type="similarity">
    <text evidence="2 4">Belongs to the flagella basal body rod proteins family.</text>
</comment>
<gene>
    <name evidence="9" type="primary">flgF</name>
    <name evidence="9" type="ORF">DYI23_08175</name>
    <name evidence="8" type="ORF">IG617_09150</name>
</gene>
<evidence type="ECO:0000313" key="8">
    <source>
        <dbReference type="EMBL" id="MBD8876451.1"/>
    </source>
</evidence>
<dbReference type="InterPro" id="IPR001444">
    <property type="entry name" value="Flag_bb_rod_N"/>
</dbReference>
<dbReference type="NCBIfam" id="TIGR03506">
    <property type="entry name" value="FlgEFG_subfam"/>
    <property type="match status" value="1"/>
</dbReference>
<comment type="caution">
    <text evidence="9">The sequence shown here is derived from an EMBL/GenBank/DDBJ whole genome shotgun (WGS) entry which is preliminary data.</text>
</comment>
<keyword evidence="9" id="KW-0969">Cilium</keyword>
<dbReference type="GO" id="GO:0030694">
    <property type="term" value="C:bacterial-type flagellum basal body, rod"/>
    <property type="evidence" value="ECO:0007669"/>
    <property type="project" value="UniProtKB-UniRule"/>
</dbReference>
<dbReference type="NCBIfam" id="TIGR02490">
    <property type="entry name" value="flgF"/>
    <property type="match status" value="1"/>
</dbReference>
<dbReference type="EMBL" id="JACYXJ010000003">
    <property type="protein sequence ID" value="MBD8876451.1"/>
    <property type="molecule type" value="Genomic_DNA"/>
</dbReference>
<dbReference type="InterPro" id="IPR053967">
    <property type="entry name" value="LlgE_F_G-like_D1"/>
</dbReference>
<keyword evidence="9" id="KW-0966">Cell projection</keyword>
<reference evidence="8 10" key="2">
    <citation type="submission" date="2020-09" db="EMBL/GenBank/DDBJ databases">
        <title>The genome sequence of type strain Labrenzia polysiphoniae KACC 19711.</title>
        <authorList>
            <person name="Liu Y."/>
        </authorList>
    </citation>
    <scope>NUCLEOTIDE SEQUENCE [LARGE SCALE GENOMIC DNA]</scope>
    <source>
        <strain evidence="8 10">KACC 19711</strain>
    </source>
</reference>
<proteinExistence type="inferred from homology"/>
<dbReference type="PANTHER" id="PTHR30435:SF19">
    <property type="entry name" value="FLAGELLAR BASAL-BODY ROD PROTEIN FLGG"/>
    <property type="match status" value="1"/>
</dbReference>
<dbReference type="Pfam" id="PF22692">
    <property type="entry name" value="LlgE_F_G_D1"/>
    <property type="match status" value="1"/>
</dbReference>
<dbReference type="PANTHER" id="PTHR30435">
    <property type="entry name" value="FLAGELLAR PROTEIN"/>
    <property type="match status" value="1"/>
</dbReference>
<dbReference type="EMBL" id="QTKU01000002">
    <property type="protein sequence ID" value="MBS8260190.1"/>
    <property type="molecule type" value="Genomic_DNA"/>
</dbReference>
<dbReference type="AlphaFoldDB" id="A0A927KF53"/>
<keyword evidence="10" id="KW-1185">Reference proteome</keyword>
<feature type="domain" description="Flagellar basal body rod protein N-terminal" evidence="5">
    <location>
        <begin position="9"/>
        <end position="35"/>
    </location>
</feature>
<sequence length="246" mass="27013">MENAQLITLSRQMSLRNQMDLVANNMANLTTTGYKTQRMVFEEVLMPLAEATEFMQGDKNLSYVQDYGAGLNLLQGSVRLTGNDFDVAIDGDGWFAVQNEDGTEAYTRNGAFHIAPTGQMTTADGRPVLTDGGPISFTTEDGKVDIAEDGTIVSELGIRGNLRVVDFDNPEDLKALGENLYTHEEPLPAENPRVLQGALEQSNVRGVIEIAHMVRITRAYETVSKLMADTDDLRKQAIQTLGRLEA</sequence>
<feature type="domain" description="Flagellar hook protein FlgE/F/G-like D1" evidence="7">
    <location>
        <begin position="88"/>
        <end position="152"/>
    </location>
</feature>